<feature type="domain" description="Rhodanese" evidence="1">
    <location>
        <begin position="16"/>
        <end position="113"/>
    </location>
</feature>
<evidence type="ECO:0000313" key="3">
    <source>
        <dbReference type="Proteomes" id="UP001352852"/>
    </source>
</evidence>
<comment type="caution">
    <text evidence="2">The sequence shown here is derived from an EMBL/GenBank/DDBJ whole genome shotgun (WGS) entry which is preliminary data.</text>
</comment>
<reference evidence="2 3" key="1">
    <citation type="submission" date="2021-06" db="EMBL/GenBank/DDBJ databases">
        <authorList>
            <person name="Palmer J.M."/>
        </authorList>
    </citation>
    <scope>NUCLEOTIDE SEQUENCE [LARGE SCALE GENOMIC DNA]</scope>
    <source>
        <strain evidence="2 3">CL_MEX2019</strain>
        <tissue evidence="2">Muscle</tissue>
    </source>
</reference>
<dbReference type="PROSITE" id="PS50206">
    <property type="entry name" value="RHODANESE_3"/>
    <property type="match status" value="1"/>
</dbReference>
<dbReference type="PANTHER" id="PTHR44086:SF3">
    <property type="entry name" value="THIOSULFATE SULFURTRANSFERASE_RHODANESE-LIKE DOMAIN-CONTAINING PROTEIN 1 ISOFORM X2"/>
    <property type="match status" value="1"/>
</dbReference>
<gene>
    <name evidence="2" type="ORF">CHARACLAT_031873</name>
</gene>
<accession>A0ABU7DLZ4</accession>
<proteinExistence type="predicted"/>
<evidence type="ECO:0000259" key="1">
    <source>
        <dbReference type="PROSITE" id="PS50206"/>
    </source>
</evidence>
<dbReference type="SUPFAM" id="SSF52821">
    <property type="entry name" value="Rhodanese/Cell cycle control phosphatase"/>
    <property type="match status" value="1"/>
</dbReference>
<dbReference type="PANTHER" id="PTHR44086">
    <property type="entry name" value="THIOSULFATE SULFURTRANSFERASE RDL2, MITOCHONDRIAL-RELATED"/>
    <property type="match status" value="1"/>
</dbReference>
<sequence length="114" mass="12852">MANTIKYEELKALLANNKDLILIDVRSEEEVDRGRIPGSIHIPLQTVDAALRMEPDDFKAKYGVGKPATGSELVFYCQSGRRGETATRRAQEQGHINARNYAGAYSEWSRRQKN</sequence>
<dbReference type="InterPro" id="IPR001763">
    <property type="entry name" value="Rhodanese-like_dom"/>
</dbReference>
<evidence type="ECO:0000313" key="2">
    <source>
        <dbReference type="EMBL" id="MED6275947.1"/>
    </source>
</evidence>
<dbReference type="InterPro" id="IPR036873">
    <property type="entry name" value="Rhodanese-like_dom_sf"/>
</dbReference>
<organism evidence="2 3">
    <name type="scientific">Characodon lateralis</name>
    <dbReference type="NCBI Taxonomy" id="208331"/>
    <lineage>
        <taxon>Eukaryota</taxon>
        <taxon>Metazoa</taxon>
        <taxon>Chordata</taxon>
        <taxon>Craniata</taxon>
        <taxon>Vertebrata</taxon>
        <taxon>Euteleostomi</taxon>
        <taxon>Actinopterygii</taxon>
        <taxon>Neopterygii</taxon>
        <taxon>Teleostei</taxon>
        <taxon>Neoteleostei</taxon>
        <taxon>Acanthomorphata</taxon>
        <taxon>Ovalentaria</taxon>
        <taxon>Atherinomorphae</taxon>
        <taxon>Cyprinodontiformes</taxon>
        <taxon>Goodeidae</taxon>
        <taxon>Characodon</taxon>
    </lineage>
</organism>
<dbReference type="EMBL" id="JAHUTJ010029954">
    <property type="protein sequence ID" value="MED6275947.1"/>
    <property type="molecule type" value="Genomic_DNA"/>
</dbReference>
<dbReference type="SMART" id="SM00450">
    <property type="entry name" value="RHOD"/>
    <property type="match status" value="1"/>
</dbReference>
<protein>
    <recommendedName>
        <fullName evidence="1">Rhodanese domain-containing protein</fullName>
    </recommendedName>
</protein>
<dbReference type="Gene3D" id="3.40.250.10">
    <property type="entry name" value="Rhodanese-like domain"/>
    <property type="match status" value="1"/>
</dbReference>
<keyword evidence="3" id="KW-1185">Reference proteome</keyword>
<dbReference type="Pfam" id="PF00581">
    <property type="entry name" value="Rhodanese"/>
    <property type="match status" value="1"/>
</dbReference>
<dbReference type="Proteomes" id="UP001352852">
    <property type="component" value="Unassembled WGS sequence"/>
</dbReference>
<name>A0ABU7DLZ4_9TELE</name>